<dbReference type="EMBL" id="JBHUKU010000004">
    <property type="protein sequence ID" value="MFD2458774.1"/>
    <property type="molecule type" value="Genomic_DNA"/>
</dbReference>
<dbReference type="InterPro" id="IPR058711">
    <property type="entry name" value="SCO6045-like_C"/>
</dbReference>
<gene>
    <name evidence="2" type="ORF">ACFSYJ_09185</name>
</gene>
<organism evidence="2 3">
    <name type="scientific">Amycolatopsis samaneae</name>
    <dbReference type="NCBI Taxonomy" id="664691"/>
    <lineage>
        <taxon>Bacteria</taxon>
        <taxon>Bacillati</taxon>
        <taxon>Actinomycetota</taxon>
        <taxon>Actinomycetes</taxon>
        <taxon>Pseudonocardiales</taxon>
        <taxon>Pseudonocardiaceae</taxon>
        <taxon>Amycolatopsis</taxon>
    </lineage>
</organism>
<feature type="domain" description="SCO6045-like C-terminal" evidence="1">
    <location>
        <begin position="21"/>
        <end position="107"/>
    </location>
</feature>
<name>A0ABW5GC09_9PSEU</name>
<dbReference type="Proteomes" id="UP001597419">
    <property type="component" value="Unassembled WGS sequence"/>
</dbReference>
<accession>A0ABW5GC09</accession>
<evidence type="ECO:0000313" key="2">
    <source>
        <dbReference type="EMBL" id="MFD2458774.1"/>
    </source>
</evidence>
<proteinExistence type="predicted"/>
<dbReference type="Pfam" id="PF26136">
    <property type="entry name" value="SCO6045_C"/>
    <property type="match status" value="1"/>
</dbReference>
<sequence length="128" mass="14459">MDNRDKKATPERETAGRERLAARQAELLRALLTGGGAPEGFDGARLRIESDVLLRKRSRLVAYLRPDIAETLGPKFHPLFLAYAAEHPKSTGTRARGYADEFGAWLIARGDLPRPKRRWLPRRRATAR</sequence>
<evidence type="ECO:0000259" key="1">
    <source>
        <dbReference type="Pfam" id="PF26136"/>
    </source>
</evidence>
<evidence type="ECO:0000313" key="3">
    <source>
        <dbReference type="Proteomes" id="UP001597419"/>
    </source>
</evidence>
<reference evidence="3" key="1">
    <citation type="journal article" date="2019" name="Int. J. Syst. Evol. Microbiol.">
        <title>The Global Catalogue of Microorganisms (GCM) 10K type strain sequencing project: providing services to taxonomists for standard genome sequencing and annotation.</title>
        <authorList>
            <consortium name="The Broad Institute Genomics Platform"/>
            <consortium name="The Broad Institute Genome Sequencing Center for Infectious Disease"/>
            <person name="Wu L."/>
            <person name="Ma J."/>
        </authorList>
    </citation>
    <scope>NUCLEOTIDE SEQUENCE [LARGE SCALE GENOMIC DNA]</scope>
    <source>
        <strain evidence="3">CGMCC 4.7643</strain>
    </source>
</reference>
<comment type="caution">
    <text evidence="2">The sequence shown here is derived from an EMBL/GenBank/DDBJ whole genome shotgun (WGS) entry which is preliminary data.</text>
</comment>
<protein>
    <recommendedName>
        <fullName evidence="1">SCO6045-like C-terminal domain-containing protein</fullName>
    </recommendedName>
</protein>
<keyword evidence="3" id="KW-1185">Reference proteome</keyword>
<dbReference type="RefSeq" id="WP_345387378.1">
    <property type="nucleotide sequence ID" value="NZ_BAABHG010000002.1"/>
</dbReference>